<feature type="transmembrane region" description="Helical" evidence="1">
    <location>
        <begin position="20"/>
        <end position="43"/>
    </location>
</feature>
<sequence>MGITPKAKSYYVFDGYAHLFSGLAGLSAGVAIGIVGDAGVRFLMWLPNDRSRSCCIEQGNAKDAC</sequence>
<reference evidence="2" key="1">
    <citation type="submission" date="2022-05" db="EMBL/GenBank/DDBJ databases">
        <title>The Musa troglodytarum L. genome provides insights into the mechanism of non-climacteric behaviour and enrichment of carotenoids.</title>
        <authorList>
            <person name="Wang J."/>
        </authorList>
    </citation>
    <scope>NUCLEOTIDE SEQUENCE</scope>
    <source>
        <tissue evidence="2">Leaf</tissue>
    </source>
</reference>
<keyword evidence="1" id="KW-0812">Transmembrane</keyword>
<keyword evidence="1" id="KW-0472">Membrane</keyword>
<keyword evidence="3" id="KW-1185">Reference proteome</keyword>
<gene>
    <name evidence="2" type="ORF">MUK42_35594</name>
</gene>
<proteinExistence type="predicted"/>
<evidence type="ECO:0000313" key="3">
    <source>
        <dbReference type="Proteomes" id="UP001055439"/>
    </source>
</evidence>
<evidence type="ECO:0008006" key="4">
    <source>
        <dbReference type="Google" id="ProtNLM"/>
    </source>
</evidence>
<evidence type="ECO:0000256" key="1">
    <source>
        <dbReference type="SAM" id="Phobius"/>
    </source>
</evidence>
<keyword evidence="1" id="KW-1133">Transmembrane helix</keyword>
<evidence type="ECO:0000313" key="2">
    <source>
        <dbReference type="EMBL" id="URE10301.1"/>
    </source>
</evidence>
<accession>A0A9E7G8J4</accession>
<dbReference type="Proteomes" id="UP001055439">
    <property type="component" value="Chromosome 6"/>
</dbReference>
<protein>
    <recommendedName>
        <fullName evidence="4">V-type proton ATPase proteolipid subunit</fullName>
    </recommendedName>
</protein>
<dbReference type="AlphaFoldDB" id="A0A9E7G8J4"/>
<dbReference type="EMBL" id="CP097508">
    <property type="protein sequence ID" value="URE10301.1"/>
    <property type="molecule type" value="Genomic_DNA"/>
</dbReference>
<name>A0A9E7G8J4_9LILI</name>
<organism evidence="2 3">
    <name type="scientific">Musa troglodytarum</name>
    <name type="common">fe'i banana</name>
    <dbReference type="NCBI Taxonomy" id="320322"/>
    <lineage>
        <taxon>Eukaryota</taxon>
        <taxon>Viridiplantae</taxon>
        <taxon>Streptophyta</taxon>
        <taxon>Embryophyta</taxon>
        <taxon>Tracheophyta</taxon>
        <taxon>Spermatophyta</taxon>
        <taxon>Magnoliopsida</taxon>
        <taxon>Liliopsida</taxon>
        <taxon>Zingiberales</taxon>
        <taxon>Musaceae</taxon>
        <taxon>Musa</taxon>
    </lineage>
</organism>